<reference evidence="1" key="1">
    <citation type="submission" date="2018-02" db="EMBL/GenBank/DDBJ databases">
        <title>The genomes of Aspergillus section Nigri reveals drivers in fungal speciation.</title>
        <authorList>
            <consortium name="DOE Joint Genome Institute"/>
            <person name="Vesth T.C."/>
            <person name="Nybo J."/>
            <person name="Theobald S."/>
            <person name="Brandl J."/>
            <person name="Frisvad J.C."/>
            <person name="Nielsen K.F."/>
            <person name="Lyhne E.K."/>
            <person name="Kogle M.E."/>
            <person name="Kuo A."/>
            <person name="Riley R."/>
            <person name="Clum A."/>
            <person name="Nolan M."/>
            <person name="Lipzen A."/>
            <person name="Salamov A."/>
            <person name="Henrissat B."/>
            <person name="Wiebenga A."/>
            <person name="De vries R.P."/>
            <person name="Grigoriev I.V."/>
            <person name="Mortensen U.H."/>
            <person name="Andersen M.R."/>
            <person name="Baker S.E."/>
        </authorList>
    </citation>
    <scope>NUCLEOTIDE SEQUENCE</scope>
    <source>
        <strain evidence="1">CBS 621.78</strain>
    </source>
</reference>
<protein>
    <submittedName>
        <fullName evidence="1">FMN-linked oxidoreductase</fullName>
    </submittedName>
</protein>
<name>A0ACD1GE88_9EURO</name>
<dbReference type="Proteomes" id="UP000249057">
    <property type="component" value="Unassembled WGS sequence"/>
</dbReference>
<evidence type="ECO:0000313" key="2">
    <source>
        <dbReference type="Proteomes" id="UP000249057"/>
    </source>
</evidence>
<dbReference type="EMBL" id="KZ825329">
    <property type="protein sequence ID" value="RAH47497.1"/>
    <property type="molecule type" value="Genomic_DNA"/>
</dbReference>
<keyword evidence="2" id="KW-1185">Reference proteome</keyword>
<gene>
    <name evidence="1" type="ORF">BO95DRAFT_451690</name>
</gene>
<organism evidence="1 2">
    <name type="scientific">Aspergillus brunneoviolaceus CBS 621.78</name>
    <dbReference type="NCBI Taxonomy" id="1450534"/>
    <lineage>
        <taxon>Eukaryota</taxon>
        <taxon>Fungi</taxon>
        <taxon>Dikarya</taxon>
        <taxon>Ascomycota</taxon>
        <taxon>Pezizomycotina</taxon>
        <taxon>Eurotiomycetes</taxon>
        <taxon>Eurotiomycetidae</taxon>
        <taxon>Eurotiales</taxon>
        <taxon>Aspergillaceae</taxon>
        <taxon>Aspergillus</taxon>
        <taxon>Aspergillus subgen. Circumdati</taxon>
    </lineage>
</organism>
<evidence type="ECO:0000313" key="1">
    <source>
        <dbReference type="EMBL" id="RAH47497.1"/>
    </source>
</evidence>
<accession>A0ACD1GE88</accession>
<sequence>MFFRIVSVKEVETHSLETDIWIIVNRKVYDVTKFAPIHPGGAQIIYQHAGKDASVKYNNIYSSSLIATELYGSCISELDTSTVPPSWLTSAPRKPPLSDALSLKDFEKAFNSSAANDNLTRDANQTMLQRIWLRPAIIRDISTVPVYIAPVGAAKNICREDKLLLARAVYKAGNMQYIATTAFHSLAEILNTTPEQAWLQIRQATASGKIKRFLITADLPVMSKQEADERLKPEKGRGLVSNSSFINPTLNWQDILWLRRITGLLLLIKGIQQAEDTHLTLYYSLDGIVVSNHGGHTADTTPLSILTLLEIRRNCPEAFERIVVLVDEGFRRGSDIIKAVYLEASAVGLDRLFIYALTYGKPGVLHAIENR</sequence>
<proteinExistence type="predicted"/>